<reference evidence="2" key="1">
    <citation type="journal article" date="2021" name="Nat. Commun.">
        <title>Genetic determinants of endophytism in the Arabidopsis root mycobiome.</title>
        <authorList>
            <person name="Mesny F."/>
            <person name="Miyauchi S."/>
            <person name="Thiergart T."/>
            <person name="Pickel B."/>
            <person name="Atanasova L."/>
            <person name="Karlsson M."/>
            <person name="Huettel B."/>
            <person name="Barry K.W."/>
            <person name="Haridas S."/>
            <person name="Chen C."/>
            <person name="Bauer D."/>
            <person name="Andreopoulos W."/>
            <person name="Pangilinan J."/>
            <person name="LaButti K."/>
            <person name="Riley R."/>
            <person name="Lipzen A."/>
            <person name="Clum A."/>
            <person name="Drula E."/>
            <person name="Henrissat B."/>
            <person name="Kohler A."/>
            <person name="Grigoriev I.V."/>
            <person name="Martin F.M."/>
            <person name="Hacquard S."/>
        </authorList>
    </citation>
    <scope>NUCLEOTIDE SEQUENCE</scope>
    <source>
        <strain evidence="2">FSSC 5 MPI-SDFR-AT-0091</strain>
    </source>
</reference>
<comment type="caution">
    <text evidence="2">The sequence shown here is derived from an EMBL/GenBank/DDBJ whole genome shotgun (WGS) entry which is preliminary data.</text>
</comment>
<keyword evidence="3" id="KW-1185">Reference proteome</keyword>
<evidence type="ECO:0000313" key="2">
    <source>
        <dbReference type="EMBL" id="KAH7271168.1"/>
    </source>
</evidence>
<feature type="region of interest" description="Disordered" evidence="1">
    <location>
        <begin position="623"/>
        <end position="650"/>
    </location>
</feature>
<feature type="compositionally biased region" description="Basic and acidic residues" evidence="1">
    <location>
        <begin position="626"/>
        <end position="637"/>
    </location>
</feature>
<dbReference type="Proteomes" id="UP000736672">
    <property type="component" value="Unassembled WGS sequence"/>
</dbReference>
<evidence type="ECO:0000256" key="1">
    <source>
        <dbReference type="SAM" id="MobiDB-lite"/>
    </source>
</evidence>
<organism evidence="2 3">
    <name type="scientific">Fusarium solani</name>
    <name type="common">Filamentous fungus</name>
    <dbReference type="NCBI Taxonomy" id="169388"/>
    <lineage>
        <taxon>Eukaryota</taxon>
        <taxon>Fungi</taxon>
        <taxon>Dikarya</taxon>
        <taxon>Ascomycota</taxon>
        <taxon>Pezizomycotina</taxon>
        <taxon>Sordariomycetes</taxon>
        <taxon>Hypocreomycetidae</taxon>
        <taxon>Hypocreales</taxon>
        <taxon>Nectriaceae</taxon>
        <taxon>Fusarium</taxon>
        <taxon>Fusarium solani species complex</taxon>
    </lineage>
</organism>
<accession>A0A9P9KYX5</accession>
<dbReference type="EMBL" id="JAGTJS010000004">
    <property type="protein sequence ID" value="KAH7271168.1"/>
    <property type="molecule type" value="Genomic_DNA"/>
</dbReference>
<sequence length="650" mass="71000">MDANDDDATRCLPKFPHIFSPPPQTEIILYPETLDAGGSSHGITGHGATLTKKQGHNEVKIEPAPKEALYSGLVSDGSRPPHALTKRHLRSIPEAKLYNLGAIPNRLQDEASKVATTGSDTPRLRDFDTESISTSGAPEASRESECKVHGVFDTRSISSTYRGSQDAEDRTSFILHNRPRLSHRAERSSSDMMNIGPEVSQDIVRKHLHFIDGKGKHISAANGLYLVGDEDIRDIVRIVLEEGGKRKSMVETERKSTKGSARSRSLPTLDEFSNAFVPQSGTLADPATTISLPKTAYTSINSTDMKVHTKTRGADTDTTATVVSRQSVAEITWAQNYPPNYDEASGSHGRAASDCFSPTHGPLPSSLDDRRQSHPAAANSDFVLQHYTTSRSTAEILAGIMCNKSFEKHQRISDGTVITSFPKLLSRHCTSDWQSPPTEIGDLKKHTSSTLYLRGVDAHCGNESASSSGSQDLPLKPGNTDRSLFAENPFYSKSDCGGTGISRLTTTLAAEKRLSASLGLDSERRRSTQVAGITNETTEVHGRTRPSLMERIRQGSHRFFHRHHSRKSSEVHGAVTEEETLASSAPRSRDSIVVKNTPEPPRPDKTGIYEALTGARLDVHRQRKNTCSEDNRPHVCEDDFLTPSRAGSPA</sequence>
<feature type="region of interest" description="Disordered" evidence="1">
    <location>
        <begin position="111"/>
        <end position="145"/>
    </location>
</feature>
<name>A0A9P9KYX5_FUSSL</name>
<proteinExistence type="predicted"/>
<gene>
    <name evidence="2" type="ORF">B0J15DRAFT_533216</name>
</gene>
<dbReference type="AlphaFoldDB" id="A0A9P9KYX5"/>
<evidence type="ECO:0000313" key="3">
    <source>
        <dbReference type="Proteomes" id="UP000736672"/>
    </source>
</evidence>
<protein>
    <submittedName>
        <fullName evidence="2">Uncharacterized protein</fullName>
    </submittedName>
</protein>
<dbReference type="OrthoDB" id="4837923at2759"/>
<feature type="region of interest" description="Disordered" evidence="1">
    <location>
        <begin position="340"/>
        <end position="373"/>
    </location>
</feature>
<feature type="region of interest" description="Disordered" evidence="1">
    <location>
        <begin position="564"/>
        <end position="607"/>
    </location>
</feature>